<accession>A0A0D0F0C6</accession>
<dbReference type="STRING" id="1503925.TH53_22840"/>
<dbReference type="PANTHER" id="PTHR43280">
    <property type="entry name" value="ARAC-FAMILY TRANSCRIPTIONAL REGULATOR"/>
    <property type="match status" value="1"/>
</dbReference>
<keyword evidence="1" id="KW-0805">Transcription regulation</keyword>
<dbReference type="PROSITE" id="PS01124">
    <property type="entry name" value="HTH_ARAC_FAMILY_2"/>
    <property type="match status" value="1"/>
</dbReference>
<dbReference type="InterPro" id="IPR009057">
    <property type="entry name" value="Homeodomain-like_sf"/>
</dbReference>
<organism evidence="5 6">
    <name type="scientific">Pedobacter lusitanus</name>
    <dbReference type="NCBI Taxonomy" id="1503925"/>
    <lineage>
        <taxon>Bacteria</taxon>
        <taxon>Pseudomonadati</taxon>
        <taxon>Bacteroidota</taxon>
        <taxon>Sphingobacteriia</taxon>
        <taxon>Sphingobacteriales</taxon>
        <taxon>Sphingobacteriaceae</taxon>
        <taxon>Pedobacter</taxon>
    </lineage>
</organism>
<dbReference type="AlphaFoldDB" id="A0A0D0F0C6"/>
<dbReference type="PRINTS" id="PR00032">
    <property type="entry name" value="HTHARAC"/>
</dbReference>
<sequence>MVFENDSKDFLCLTELDSENQDSVFHARKMDKTFIWNTADNLAITIDKVPYQLSRNEIIFLTEFHKIDEVRLCSARMIRFNKSFFCMIDQDSQVGSKGLLFYSATHVPRLVLNESEADDFEISWKIFCKEMHNESLLKKEMLETMLKRMLILSVRILSKSTYLQDLEKKQLDIVREFNYLVDSYFLKHHDVAFYASKLNKSPKTLANLFSTILNRSPREIIHDRIMIHARRQIHYGNCSIKEIAHQLGYNDIQTFSRFFRKREGISPVQYRDKFTSQHK</sequence>
<proteinExistence type="predicted"/>
<keyword evidence="2" id="KW-0238">DNA-binding</keyword>
<dbReference type="InterPro" id="IPR020449">
    <property type="entry name" value="Tscrpt_reg_AraC-type_HTH"/>
</dbReference>
<keyword evidence="3" id="KW-0804">Transcription</keyword>
<dbReference type="SMART" id="SM00342">
    <property type="entry name" value="HTH_ARAC"/>
    <property type="match status" value="1"/>
</dbReference>
<keyword evidence="6" id="KW-1185">Reference proteome</keyword>
<dbReference type="SUPFAM" id="SSF46689">
    <property type="entry name" value="Homeodomain-like"/>
    <property type="match status" value="1"/>
</dbReference>
<comment type="caution">
    <text evidence="5">The sequence shown here is derived from an EMBL/GenBank/DDBJ whole genome shotgun (WGS) entry which is preliminary data.</text>
</comment>
<dbReference type="Gene3D" id="1.10.10.60">
    <property type="entry name" value="Homeodomain-like"/>
    <property type="match status" value="1"/>
</dbReference>
<evidence type="ECO:0000259" key="4">
    <source>
        <dbReference type="PROSITE" id="PS01124"/>
    </source>
</evidence>
<feature type="domain" description="HTH araC/xylS-type" evidence="4">
    <location>
        <begin position="175"/>
        <end position="273"/>
    </location>
</feature>
<name>A0A0D0F0C6_9SPHI</name>
<evidence type="ECO:0000256" key="3">
    <source>
        <dbReference type="ARBA" id="ARBA00023163"/>
    </source>
</evidence>
<evidence type="ECO:0000256" key="1">
    <source>
        <dbReference type="ARBA" id="ARBA00023015"/>
    </source>
</evidence>
<reference evidence="5 6" key="1">
    <citation type="submission" date="2015-01" db="EMBL/GenBank/DDBJ databases">
        <title>Draft genome sequence of Pedobacter sp. NL19 isolated from sludge of an effluent treatment pond in an abandoned uranium mine.</title>
        <authorList>
            <person name="Santos T."/>
            <person name="Caetano T."/>
            <person name="Covas C."/>
            <person name="Cruz A."/>
            <person name="Mendo S."/>
        </authorList>
    </citation>
    <scope>NUCLEOTIDE SEQUENCE [LARGE SCALE GENOMIC DNA]</scope>
    <source>
        <strain evidence="5 6">NL19</strain>
    </source>
</reference>
<protein>
    <submittedName>
        <fullName evidence="5">Contig116, whole genome shotgun sequence</fullName>
    </submittedName>
</protein>
<evidence type="ECO:0000313" key="6">
    <source>
        <dbReference type="Proteomes" id="UP000032049"/>
    </source>
</evidence>
<evidence type="ECO:0000313" key="5">
    <source>
        <dbReference type="EMBL" id="KIO75083.1"/>
    </source>
</evidence>
<dbReference type="InterPro" id="IPR018060">
    <property type="entry name" value="HTH_AraC"/>
</dbReference>
<dbReference type="PANTHER" id="PTHR43280:SF32">
    <property type="entry name" value="TRANSCRIPTIONAL REGULATORY PROTEIN"/>
    <property type="match status" value="1"/>
</dbReference>
<evidence type="ECO:0000256" key="2">
    <source>
        <dbReference type="ARBA" id="ARBA00023125"/>
    </source>
</evidence>
<gene>
    <name evidence="5" type="ORF">TH53_22840</name>
</gene>
<dbReference type="Proteomes" id="UP000032049">
    <property type="component" value="Unassembled WGS sequence"/>
</dbReference>
<dbReference type="EMBL" id="JXRA01000116">
    <property type="protein sequence ID" value="KIO75083.1"/>
    <property type="molecule type" value="Genomic_DNA"/>
</dbReference>
<dbReference type="GO" id="GO:0043565">
    <property type="term" value="F:sequence-specific DNA binding"/>
    <property type="evidence" value="ECO:0007669"/>
    <property type="project" value="InterPro"/>
</dbReference>
<dbReference type="Pfam" id="PF12833">
    <property type="entry name" value="HTH_18"/>
    <property type="match status" value="1"/>
</dbReference>
<dbReference type="GO" id="GO:0003700">
    <property type="term" value="F:DNA-binding transcription factor activity"/>
    <property type="evidence" value="ECO:0007669"/>
    <property type="project" value="InterPro"/>
</dbReference>
<dbReference type="RefSeq" id="WP_041885988.1">
    <property type="nucleotide sequence ID" value="NZ_JXRA01000116.1"/>
</dbReference>